<feature type="domain" description="DUF4246" evidence="2">
    <location>
        <begin position="1"/>
        <end position="26"/>
    </location>
</feature>
<proteinExistence type="predicted"/>
<reference evidence="3 4" key="1">
    <citation type="journal article" date="2023" name="Plant Dis.">
        <title>First Report of Diplodia intermedia Causing Canker and Dieback Diseases on Apple Trees in Canada.</title>
        <authorList>
            <person name="Ellouze W."/>
            <person name="Ilyukhin E."/>
            <person name="Sulman M."/>
            <person name="Ali S."/>
        </authorList>
    </citation>
    <scope>NUCLEOTIDE SEQUENCE [LARGE SCALE GENOMIC DNA]</scope>
    <source>
        <strain evidence="3 4">M45-28</strain>
    </source>
</reference>
<sequence>MNLLTDKAEWRLKVFDESVVRHWRNEAVATEGQGFSDEMFNFVTNGNHTQTSSSLPTSKMNSELPSSRSRIIPEGRKNCSLDDCFANETSKIIPVPPADEAAMRAAPLHFGPGDTNGSPPKSVSTYGDTDVRIISYIKGGRSGVGGGEAGEAGFDGGKEGVSGSL</sequence>
<evidence type="ECO:0000256" key="1">
    <source>
        <dbReference type="SAM" id="MobiDB-lite"/>
    </source>
</evidence>
<feature type="compositionally biased region" description="Gly residues" evidence="1">
    <location>
        <begin position="142"/>
        <end position="155"/>
    </location>
</feature>
<comment type="caution">
    <text evidence="3">The sequence shown here is derived from an EMBL/GenBank/DDBJ whole genome shotgun (WGS) entry which is preliminary data.</text>
</comment>
<accession>A0ABR3U245</accession>
<dbReference type="Proteomes" id="UP001521184">
    <property type="component" value="Unassembled WGS sequence"/>
</dbReference>
<gene>
    <name evidence="3" type="ORF">SLS58_001501</name>
</gene>
<feature type="region of interest" description="Disordered" evidence="1">
    <location>
        <begin position="47"/>
        <end position="67"/>
    </location>
</feature>
<keyword evidence="4" id="KW-1185">Reference proteome</keyword>
<feature type="region of interest" description="Disordered" evidence="1">
    <location>
        <begin position="142"/>
        <end position="165"/>
    </location>
</feature>
<evidence type="ECO:0000313" key="3">
    <source>
        <dbReference type="EMBL" id="KAL1649446.1"/>
    </source>
</evidence>
<dbReference type="InterPro" id="IPR049207">
    <property type="entry name" value="DUF4246_N"/>
</dbReference>
<name>A0ABR3U245_9PEZI</name>
<protein>
    <recommendedName>
        <fullName evidence="2">DUF4246 domain-containing protein</fullName>
    </recommendedName>
</protein>
<organism evidence="3 4">
    <name type="scientific">Diplodia intermedia</name>
    <dbReference type="NCBI Taxonomy" id="856260"/>
    <lineage>
        <taxon>Eukaryota</taxon>
        <taxon>Fungi</taxon>
        <taxon>Dikarya</taxon>
        <taxon>Ascomycota</taxon>
        <taxon>Pezizomycotina</taxon>
        <taxon>Dothideomycetes</taxon>
        <taxon>Dothideomycetes incertae sedis</taxon>
        <taxon>Botryosphaeriales</taxon>
        <taxon>Botryosphaeriaceae</taxon>
        <taxon>Diplodia</taxon>
    </lineage>
</organism>
<dbReference type="EMBL" id="JAKEKT020000006">
    <property type="protein sequence ID" value="KAL1649446.1"/>
    <property type="molecule type" value="Genomic_DNA"/>
</dbReference>
<evidence type="ECO:0000313" key="4">
    <source>
        <dbReference type="Proteomes" id="UP001521184"/>
    </source>
</evidence>
<dbReference type="Pfam" id="PF21666">
    <property type="entry name" value="DUF4246_N"/>
    <property type="match status" value="1"/>
</dbReference>
<evidence type="ECO:0000259" key="2">
    <source>
        <dbReference type="Pfam" id="PF21666"/>
    </source>
</evidence>